<dbReference type="EMBL" id="CP126084">
    <property type="protein sequence ID" value="WHX49378.1"/>
    <property type="molecule type" value="Genomic_DNA"/>
</dbReference>
<dbReference type="AlphaFoldDB" id="A0AA95I8A6"/>
<sequence length="84" mass="9885">MIDIKLRKDLFEEISRERARQDLKHPYPEGFPKDLRMEILVEEIGEVSKAKIEGDQAQLRDELIQVAATALRWIECLDHEKVIK</sequence>
<protein>
    <submittedName>
        <fullName evidence="1">Uncharacterized protein</fullName>
    </submittedName>
</protein>
<reference evidence="1" key="1">
    <citation type="submission" date="2023-05" db="EMBL/GenBank/DDBJ databases">
        <title>Comparative genomics of Bacillaceae isolates and their secondary metabolite potential.</title>
        <authorList>
            <person name="Song L."/>
            <person name="Nielsen L.J."/>
            <person name="Mohite O."/>
            <person name="Xu X."/>
            <person name="Weber T."/>
            <person name="Kovacs A.T."/>
        </authorList>
    </citation>
    <scope>NUCLEOTIDE SEQUENCE</scope>
    <source>
        <strain evidence="1">B2_4</strain>
    </source>
</reference>
<name>A0AA95I8A6_9BACL</name>
<accession>A0AA95I8A6</accession>
<dbReference type="RefSeq" id="WP_155612365.1">
    <property type="nucleotide sequence ID" value="NZ_CP126084.1"/>
</dbReference>
<evidence type="ECO:0000313" key="2">
    <source>
        <dbReference type="Proteomes" id="UP001177943"/>
    </source>
</evidence>
<organism evidence="1 2">
    <name type="scientific">Paenibacillus woosongensis</name>
    <dbReference type="NCBI Taxonomy" id="307580"/>
    <lineage>
        <taxon>Bacteria</taxon>
        <taxon>Bacillati</taxon>
        <taxon>Bacillota</taxon>
        <taxon>Bacilli</taxon>
        <taxon>Bacillales</taxon>
        <taxon>Paenibacillaceae</taxon>
        <taxon>Paenibacillus</taxon>
    </lineage>
</organism>
<dbReference type="Proteomes" id="UP001177943">
    <property type="component" value="Chromosome"/>
</dbReference>
<proteinExistence type="predicted"/>
<gene>
    <name evidence="1" type="ORF">QNH46_01410</name>
</gene>
<dbReference type="KEGG" id="pwn:QNH46_01410"/>
<evidence type="ECO:0000313" key="1">
    <source>
        <dbReference type="EMBL" id="WHX49378.1"/>
    </source>
</evidence>